<reference evidence="2 3" key="1">
    <citation type="submission" date="2020-08" db="EMBL/GenBank/DDBJ databases">
        <title>A Genomic Blueprint of the Chicken Gut Microbiome.</title>
        <authorList>
            <person name="Gilroy R."/>
            <person name="Ravi A."/>
            <person name="Getino M."/>
            <person name="Pursley I."/>
            <person name="Horton D.L."/>
            <person name="Alikhan N.-F."/>
            <person name="Baker D."/>
            <person name="Gharbi K."/>
            <person name="Hall N."/>
            <person name="Watson M."/>
            <person name="Adriaenssens E.M."/>
            <person name="Foster-Nyarko E."/>
            <person name="Jarju S."/>
            <person name="Secka A."/>
            <person name="Antonio M."/>
            <person name="Oren A."/>
            <person name="Chaudhuri R."/>
            <person name="La Ragione R.M."/>
            <person name="Hildebrand F."/>
            <person name="Pallen M.J."/>
        </authorList>
    </citation>
    <scope>NUCLEOTIDE SEQUENCE [LARGE SCALE GENOMIC DNA]</scope>
    <source>
        <strain evidence="2 3">Sa4CUA1</strain>
    </source>
</reference>
<keyword evidence="3" id="KW-1185">Reference proteome</keyword>
<dbReference type="RefSeq" id="WP_191795038.1">
    <property type="nucleotide sequence ID" value="NZ_JACSQQ010000005.1"/>
</dbReference>
<evidence type="ECO:0008006" key="4">
    <source>
        <dbReference type="Google" id="ProtNLM"/>
    </source>
</evidence>
<dbReference type="EMBL" id="JACSQQ010000005">
    <property type="protein sequence ID" value="MBD7949632.1"/>
    <property type="molecule type" value="Genomic_DNA"/>
</dbReference>
<evidence type="ECO:0000313" key="3">
    <source>
        <dbReference type="Proteomes" id="UP000641803"/>
    </source>
</evidence>
<keyword evidence="1" id="KW-0732">Signal</keyword>
<dbReference type="PROSITE" id="PS51257">
    <property type="entry name" value="PROKAR_LIPOPROTEIN"/>
    <property type="match status" value="1"/>
</dbReference>
<protein>
    <recommendedName>
        <fullName evidence="4">Lipoprotein</fullName>
    </recommendedName>
</protein>
<comment type="caution">
    <text evidence="2">The sequence shown here is derived from an EMBL/GenBank/DDBJ whole genome shotgun (WGS) entry which is preliminary data.</text>
</comment>
<evidence type="ECO:0000256" key="1">
    <source>
        <dbReference type="SAM" id="SignalP"/>
    </source>
</evidence>
<gene>
    <name evidence="2" type="ORF">H9652_04310</name>
</gene>
<proteinExistence type="predicted"/>
<name>A0ABR8RPP0_9CELL</name>
<sequence length="143" mass="14459">MDTRTTTIAGALLALVLLAGCAGENEAAKAAYDACVEHEGDLDLMALDGSKVTITVDGDNAKALSASGGVADDILAGNELDDEGVSGVVVSMAVLMGAECLAEESGFPGAPDELKDGDEWEGWEFAEMSGAGSSFTMTFTATS</sequence>
<feature type="signal peptide" evidence="1">
    <location>
        <begin position="1"/>
        <end position="27"/>
    </location>
</feature>
<dbReference type="Proteomes" id="UP000641803">
    <property type="component" value="Unassembled WGS sequence"/>
</dbReference>
<organism evidence="2 3">
    <name type="scientific">Oerskovia rustica</name>
    <dbReference type="NCBI Taxonomy" id="2762237"/>
    <lineage>
        <taxon>Bacteria</taxon>
        <taxon>Bacillati</taxon>
        <taxon>Actinomycetota</taxon>
        <taxon>Actinomycetes</taxon>
        <taxon>Micrococcales</taxon>
        <taxon>Cellulomonadaceae</taxon>
        <taxon>Oerskovia</taxon>
    </lineage>
</organism>
<accession>A0ABR8RPP0</accession>
<feature type="chain" id="PRO_5045321653" description="Lipoprotein" evidence="1">
    <location>
        <begin position="28"/>
        <end position="143"/>
    </location>
</feature>
<evidence type="ECO:0000313" key="2">
    <source>
        <dbReference type="EMBL" id="MBD7949632.1"/>
    </source>
</evidence>